<dbReference type="PIRSF" id="PIRSF001359">
    <property type="entry name" value="F_bP_aldolase_II"/>
    <property type="match status" value="1"/>
</dbReference>
<dbReference type="PANTHER" id="PTHR30304:SF0">
    <property type="entry name" value="D-TAGATOSE-1,6-BISPHOSPHATE ALDOLASE SUBUNIT GATY-RELATED"/>
    <property type="match status" value="1"/>
</dbReference>
<feature type="binding site" evidence="2">
    <location>
        <position position="215"/>
    </location>
    <ligand>
        <name>Zn(2+)</name>
        <dbReference type="ChEBI" id="CHEBI:29105"/>
        <label>1</label>
        <note>catalytic</note>
    </ligand>
</feature>
<evidence type="ECO:0000256" key="2">
    <source>
        <dbReference type="PIRSR" id="PIRSR001359-3"/>
    </source>
</evidence>
<dbReference type="STRING" id="1802301.A2664_00125"/>
<evidence type="ECO:0000256" key="1">
    <source>
        <dbReference type="PIRSR" id="PIRSR001359-1"/>
    </source>
</evidence>
<accession>A0A1G2M1W7</accession>
<proteinExistence type="predicted"/>
<reference evidence="3 4" key="1">
    <citation type="journal article" date="2016" name="Nat. Commun.">
        <title>Thousands of microbial genomes shed light on interconnected biogeochemical processes in an aquifer system.</title>
        <authorList>
            <person name="Anantharaman K."/>
            <person name="Brown C.T."/>
            <person name="Hug L.A."/>
            <person name="Sharon I."/>
            <person name="Castelle C.J."/>
            <person name="Probst A.J."/>
            <person name="Thomas B.C."/>
            <person name="Singh A."/>
            <person name="Wilkins M.J."/>
            <person name="Karaoz U."/>
            <person name="Brodie E.L."/>
            <person name="Williams K.H."/>
            <person name="Hubbard S.S."/>
            <person name="Banfield J.F."/>
        </authorList>
    </citation>
    <scope>NUCLEOTIDE SEQUENCE [LARGE SCALE GENOMIC DNA]</scope>
</reference>
<dbReference type="GO" id="GO:0008270">
    <property type="term" value="F:zinc ion binding"/>
    <property type="evidence" value="ECO:0007669"/>
    <property type="project" value="InterPro"/>
</dbReference>
<dbReference type="GO" id="GO:0016832">
    <property type="term" value="F:aldehyde-lyase activity"/>
    <property type="evidence" value="ECO:0007669"/>
    <property type="project" value="InterPro"/>
</dbReference>
<evidence type="ECO:0000313" key="4">
    <source>
        <dbReference type="Proteomes" id="UP000178873"/>
    </source>
</evidence>
<gene>
    <name evidence="3" type="ORF">A2664_00125</name>
</gene>
<sequence length="289" mass="31473">MKSLREYVADAAKNGVAIGHFNASTVAMVRAIFHAAQKLSVPVIVGFSEGERDFFGVRQAVAYVKSLREEFDYPIFSNADHTYSFERVKEAVDARFDAVIFDGAELPFDENLKLTAASVAYAREHNAGMMVEGELGFIGKSSSVRAEIPKGVNISEEFFTKPEEAARFVKETGIDLFAPAVGNIHGMLANGHDPALNLKRMKEIHDAASVPLVLHGASGNSDSDLSAATKSGASIIHVSTELRTAYRTAIQLALQQNPDEVAPYKYLRSAVSAVEKVVREKLIIFNHLS</sequence>
<dbReference type="SUPFAM" id="SSF51569">
    <property type="entry name" value="Aldolase"/>
    <property type="match status" value="1"/>
</dbReference>
<feature type="binding site" evidence="2">
    <location>
        <position position="81"/>
    </location>
    <ligand>
        <name>Zn(2+)</name>
        <dbReference type="ChEBI" id="CHEBI:29105"/>
        <label>1</label>
        <note>catalytic</note>
    </ligand>
</feature>
<feature type="active site" description="Proton donor" evidence="1">
    <location>
        <position position="80"/>
    </location>
</feature>
<comment type="cofactor">
    <cofactor evidence="2">
        <name>Zn(2+)</name>
        <dbReference type="ChEBI" id="CHEBI:29105"/>
    </cofactor>
    <text evidence="2">Binds 2 Zn(2+) ions per subunit. One is catalytic and the other provides a structural contribution.</text>
</comment>
<dbReference type="NCBIfam" id="TIGR00167">
    <property type="entry name" value="cbbA"/>
    <property type="match status" value="1"/>
</dbReference>
<organism evidence="3 4">
    <name type="scientific">Candidatus Taylorbacteria bacterium RIFCSPHIGHO2_01_FULL_46_22b</name>
    <dbReference type="NCBI Taxonomy" id="1802301"/>
    <lineage>
        <taxon>Bacteria</taxon>
        <taxon>Candidatus Tayloriibacteriota</taxon>
    </lineage>
</organism>
<dbReference type="InterPro" id="IPR013785">
    <property type="entry name" value="Aldolase_TIM"/>
</dbReference>
<dbReference type="Gene3D" id="3.20.20.70">
    <property type="entry name" value="Aldolase class I"/>
    <property type="match status" value="1"/>
</dbReference>
<dbReference type="Proteomes" id="UP000178873">
    <property type="component" value="Unassembled WGS sequence"/>
</dbReference>
<feature type="binding site" evidence="2">
    <location>
        <position position="185"/>
    </location>
    <ligand>
        <name>Zn(2+)</name>
        <dbReference type="ChEBI" id="CHEBI:29105"/>
        <label>1</label>
        <note>catalytic</note>
    </ligand>
</feature>
<dbReference type="InterPro" id="IPR050246">
    <property type="entry name" value="Class_II_FBP_aldolase"/>
</dbReference>
<dbReference type="AlphaFoldDB" id="A0A1G2M1W7"/>
<comment type="caution">
    <text evidence="3">The sequence shown here is derived from an EMBL/GenBank/DDBJ whole genome shotgun (WGS) entry which is preliminary data.</text>
</comment>
<protein>
    <recommendedName>
        <fullName evidence="5">Tagatose-bisphosphate aldolase</fullName>
    </recommendedName>
</protein>
<dbReference type="InterPro" id="IPR000771">
    <property type="entry name" value="FBA_II"/>
</dbReference>
<evidence type="ECO:0008006" key="5">
    <source>
        <dbReference type="Google" id="ProtNLM"/>
    </source>
</evidence>
<dbReference type="GO" id="GO:0005975">
    <property type="term" value="P:carbohydrate metabolic process"/>
    <property type="evidence" value="ECO:0007669"/>
    <property type="project" value="InterPro"/>
</dbReference>
<keyword evidence="2" id="KW-0479">Metal-binding</keyword>
<evidence type="ECO:0000313" key="3">
    <source>
        <dbReference type="EMBL" id="OHA17857.1"/>
    </source>
</evidence>
<name>A0A1G2M1W7_9BACT</name>
<keyword evidence="2" id="KW-0862">Zinc</keyword>
<dbReference type="PANTHER" id="PTHR30304">
    <property type="entry name" value="D-TAGATOSE-1,6-BISPHOSPHATE ALDOLASE"/>
    <property type="match status" value="1"/>
</dbReference>
<feature type="binding site" evidence="2">
    <location>
        <position position="102"/>
    </location>
    <ligand>
        <name>Zn(2+)</name>
        <dbReference type="ChEBI" id="CHEBI:29105"/>
        <label>2</label>
    </ligand>
</feature>
<dbReference type="EMBL" id="MHRF01000012">
    <property type="protein sequence ID" value="OHA17857.1"/>
    <property type="molecule type" value="Genomic_DNA"/>
</dbReference>
<dbReference type="Pfam" id="PF01116">
    <property type="entry name" value="F_bP_aldolase"/>
    <property type="match status" value="1"/>
</dbReference>
<feature type="binding site" evidence="2">
    <location>
        <position position="134"/>
    </location>
    <ligand>
        <name>Zn(2+)</name>
        <dbReference type="ChEBI" id="CHEBI:29105"/>
        <label>2</label>
    </ligand>
</feature>